<keyword evidence="2" id="KW-1185">Reference proteome</keyword>
<proteinExistence type="predicted"/>
<accession>A0AAV4UIP9</accession>
<comment type="caution">
    <text evidence="1">The sequence shown here is derived from an EMBL/GenBank/DDBJ whole genome shotgun (WGS) entry which is preliminary data.</text>
</comment>
<evidence type="ECO:0000313" key="1">
    <source>
        <dbReference type="EMBL" id="GIY57627.1"/>
    </source>
</evidence>
<reference evidence="1 2" key="1">
    <citation type="submission" date="2021-06" db="EMBL/GenBank/DDBJ databases">
        <title>Caerostris extrusa draft genome.</title>
        <authorList>
            <person name="Kono N."/>
            <person name="Arakawa K."/>
        </authorList>
    </citation>
    <scope>NUCLEOTIDE SEQUENCE [LARGE SCALE GENOMIC DNA]</scope>
</reference>
<name>A0AAV4UIP9_CAEEX</name>
<dbReference type="Proteomes" id="UP001054945">
    <property type="component" value="Unassembled WGS sequence"/>
</dbReference>
<sequence length="66" mass="7808">MRSEIREIAFSHHFPQGLVQPHVKVPLRCRESMLRRLYKLRGQCLGAREVGRRRSSYSEKINPDQC</sequence>
<dbReference type="EMBL" id="BPLR01012934">
    <property type="protein sequence ID" value="GIY57627.1"/>
    <property type="molecule type" value="Genomic_DNA"/>
</dbReference>
<dbReference type="AlphaFoldDB" id="A0AAV4UIP9"/>
<gene>
    <name evidence="1" type="ORF">CEXT_504871</name>
</gene>
<evidence type="ECO:0000313" key="2">
    <source>
        <dbReference type="Proteomes" id="UP001054945"/>
    </source>
</evidence>
<organism evidence="1 2">
    <name type="scientific">Caerostris extrusa</name>
    <name type="common">Bark spider</name>
    <name type="synonym">Caerostris bankana</name>
    <dbReference type="NCBI Taxonomy" id="172846"/>
    <lineage>
        <taxon>Eukaryota</taxon>
        <taxon>Metazoa</taxon>
        <taxon>Ecdysozoa</taxon>
        <taxon>Arthropoda</taxon>
        <taxon>Chelicerata</taxon>
        <taxon>Arachnida</taxon>
        <taxon>Araneae</taxon>
        <taxon>Araneomorphae</taxon>
        <taxon>Entelegynae</taxon>
        <taxon>Araneoidea</taxon>
        <taxon>Araneidae</taxon>
        <taxon>Caerostris</taxon>
    </lineage>
</organism>
<protein>
    <submittedName>
        <fullName evidence="1">Uncharacterized protein</fullName>
    </submittedName>
</protein>